<dbReference type="InParanoid" id="A0A6C2YNK4"/>
<accession>A0A6C2YNK4</accession>
<dbReference type="EMBL" id="LR586016">
    <property type="protein sequence ID" value="VIP02871.1"/>
    <property type="molecule type" value="Genomic_DNA"/>
</dbReference>
<dbReference type="Gene3D" id="3.75.10.10">
    <property type="entry name" value="L-arginine/glycine Amidinotransferase, Chain A"/>
    <property type="match status" value="1"/>
</dbReference>
<dbReference type="EMBL" id="LR593887">
    <property type="protein sequence ID" value="VTS02701.1"/>
    <property type="molecule type" value="Genomic_DNA"/>
</dbReference>
<dbReference type="Proteomes" id="UP000464378">
    <property type="component" value="Chromosome"/>
</dbReference>
<proteinExistence type="predicted"/>
<dbReference type="PANTHER" id="PTHR31377:SF0">
    <property type="entry name" value="AGMATINE DEIMINASE-RELATED"/>
    <property type="match status" value="1"/>
</dbReference>
<name>A0A6C2YNK4_9BACT</name>
<dbReference type="AlphaFoldDB" id="A0A6C2YNK4"/>
<evidence type="ECO:0000313" key="2">
    <source>
        <dbReference type="EMBL" id="VIP02871.1"/>
    </source>
</evidence>
<dbReference type="KEGG" id="tim:GMBLW1_10890"/>
<dbReference type="Pfam" id="PF04371">
    <property type="entry name" value="PAD_porph"/>
    <property type="match status" value="1"/>
</dbReference>
<evidence type="ECO:0000313" key="3">
    <source>
        <dbReference type="Proteomes" id="UP000464378"/>
    </source>
</evidence>
<dbReference type="GO" id="GO:0009446">
    <property type="term" value="P:putrescine biosynthetic process"/>
    <property type="evidence" value="ECO:0007669"/>
    <property type="project" value="InterPro"/>
</dbReference>
<dbReference type="RefSeq" id="WP_162658000.1">
    <property type="nucleotide sequence ID" value="NZ_LR593887.1"/>
</dbReference>
<keyword evidence="3" id="KW-1185">Reference proteome</keyword>
<dbReference type="InterPro" id="IPR007466">
    <property type="entry name" value="Peptidyl-Arg-deiminase_porph"/>
</dbReference>
<dbReference type="SUPFAM" id="SSF55909">
    <property type="entry name" value="Pentein"/>
    <property type="match status" value="1"/>
</dbReference>
<protein>
    <recommendedName>
        <fullName evidence="4">Agmatine deiminase</fullName>
    </recommendedName>
</protein>
<evidence type="ECO:0000256" key="1">
    <source>
        <dbReference type="ARBA" id="ARBA00022801"/>
    </source>
</evidence>
<organism evidence="2">
    <name type="scientific">Tuwongella immobilis</name>
    <dbReference type="NCBI Taxonomy" id="692036"/>
    <lineage>
        <taxon>Bacteria</taxon>
        <taxon>Pseudomonadati</taxon>
        <taxon>Planctomycetota</taxon>
        <taxon>Planctomycetia</taxon>
        <taxon>Gemmatales</taxon>
        <taxon>Gemmataceae</taxon>
        <taxon>Tuwongella</taxon>
    </lineage>
</organism>
<dbReference type="GO" id="GO:0047632">
    <property type="term" value="F:agmatine deiminase activity"/>
    <property type="evidence" value="ECO:0007669"/>
    <property type="project" value="TreeGrafter"/>
</dbReference>
<reference evidence="2" key="1">
    <citation type="submission" date="2019-04" db="EMBL/GenBank/DDBJ databases">
        <authorList>
            <consortium name="Science for Life Laboratories"/>
        </authorList>
    </citation>
    <scope>NUCLEOTIDE SEQUENCE</scope>
    <source>
        <strain evidence="2">MBLW1</strain>
    </source>
</reference>
<gene>
    <name evidence="2" type="ORF">GMBLW1_10890</name>
</gene>
<sequence>MSQATDYRMPAEWEPHLATWIAWPHRQSDWPGKFRPIPWVYCEIVRQLTQCERVRIEVVDATQEADARKKLQRAGVDLTRVDFYTIPTNRCWTRDHGPIFVTNSAGQKAITDWHFNAWAKYPDWQLDDAVPATIAAHHQLPAWQPTFQGRRVVLEGGSIEVNGAGVLMTTEECLLSEVQQRNPGMTREDLEATFATYLGIRQVIWLDRGVVGDDTHGHIDDLARFVNPTTIVTVLEDSISDENFEPLHENLERLKAARRIDGGRYEIITLPMPDPVVFDGQRLPASYANFYIANDRVIVPTFNDRKDRLALGQLAELFPDRDVVGIHCGDLVWGLGTLHCMTQQEPLGAGESLGFAAG</sequence>
<dbReference type="GO" id="GO:0004668">
    <property type="term" value="F:protein-arginine deiminase activity"/>
    <property type="evidence" value="ECO:0007669"/>
    <property type="project" value="InterPro"/>
</dbReference>
<dbReference type="PANTHER" id="PTHR31377">
    <property type="entry name" value="AGMATINE DEIMINASE-RELATED"/>
    <property type="match status" value="1"/>
</dbReference>
<keyword evidence="1" id="KW-0378">Hydrolase</keyword>
<evidence type="ECO:0008006" key="4">
    <source>
        <dbReference type="Google" id="ProtNLM"/>
    </source>
</evidence>